<name>E3EKB3_PAEPS</name>
<protein>
    <submittedName>
        <fullName evidence="1">Uncharacterized protein</fullName>
    </submittedName>
</protein>
<evidence type="ECO:0000313" key="1">
    <source>
        <dbReference type="EMBL" id="ADO59440.1"/>
    </source>
</evidence>
<dbReference type="KEGG" id="ppm:PPSC2_27860"/>
<dbReference type="EMBL" id="CP002214">
    <property type="protein sequence ID" value="ADO59440.1"/>
    <property type="molecule type" value="Genomic_DNA"/>
</dbReference>
<dbReference type="AlphaFoldDB" id="E3EKB3"/>
<dbReference type="PATRIC" id="fig|886882.15.peg.5904"/>
<dbReference type="RefSeq" id="WP_013385854.1">
    <property type="nucleotide sequence ID" value="NC_014628.2"/>
</dbReference>
<accession>E3EKB3</accession>
<dbReference type="Proteomes" id="UP000006868">
    <property type="component" value="Plasmid pSC2"/>
</dbReference>
<evidence type="ECO:0000313" key="2">
    <source>
        <dbReference type="Proteomes" id="UP000006868"/>
    </source>
</evidence>
<keyword evidence="1" id="KW-0614">Plasmid</keyword>
<gene>
    <name evidence="1" type="ORF">PPSC2_27860</name>
</gene>
<dbReference type="HOGENOM" id="CLU_1757036_0_0_9"/>
<sequence>MKVHDLVLSISFADVLKELIITNANYKNRLNEFLIYFQKLNKEINVKDETRNSYSGILTIDRYSYARCYVSTERNKVYIPVKEYLHANVGDWEIENVSPSLLVAALLVTLTEEGDCFTERERLEFARKLYWHSYALNIKTTMLKNKLF</sequence>
<reference evidence="1 2" key="1">
    <citation type="journal article" date="2011" name="J. Bacteriol.">
        <title>Complete genome sequence of Paenibacillus polymyxa SC2, a strain of plant growth-promoting Rhizobacterium with broad-spectrum antimicrobial activity.</title>
        <authorList>
            <person name="Ma M."/>
            <person name="Wang C."/>
            <person name="Ding Y."/>
            <person name="Li L."/>
            <person name="Shen D."/>
            <person name="Jiang X."/>
            <person name="Guan D."/>
            <person name="Cao F."/>
            <person name="Chen H."/>
            <person name="Feng R."/>
            <person name="Wang X."/>
            <person name="Ge Y."/>
            <person name="Yao L."/>
            <person name="Bing X."/>
            <person name="Yang X."/>
            <person name="Li J."/>
            <person name="Du B."/>
        </authorList>
    </citation>
    <scope>NUCLEOTIDE SEQUENCE [LARGE SCALE GENOMIC DNA]</scope>
    <source>
        <strain evidence="1 2">SC2</strain>
        <plasmid evidence="2">pSC2</plasmid>
    </source>
</reference>
<geneLocation type="plasmid" evidence="1 2">
    <name>pSC2</name>
</geneLocation>
<organism evidence="1 2">
    <name type="scientific">Paenibacillus polymyxa (strain SC2)</name>
    <name type="common">Bacillus polymyxa</name>
    <dbReference type="NCBI Taxonomy" id="886882"/>
    <lineage>
        <taxon>Bacteria</taxon>
        <taxon>Bacillati</taxon>
        <taxon>Bacillota</taxon>
        <taxon>Bacilli</taxon>
        <taxon>Bacillales</taxon>
        <taxon>Paenibacillaceae</taxon>
        <taxon>Paenibacillus</taxon>
    </lineage>
</organism>
<proteinExistence type="predicted"/>